<dbReference type="InterPro" id="IPR000477">
    <property type="entry name" value="RT_dom"/>
</dbReference>
<organism evidence="3 4">
    <name type="scientific">Hydra vulgaris</name>
    <name type="common">Hydra</name>
    <name type="synonym">Hydra attenuata</name>
    <dbReference type="NCBI Taxonomy" id="6087"/>
    <lineage>
        <taxon>Eukaryota</taxon>
        <taxon>Metazoa</taxon>
        <taxon>Cnidaria</taxon>
        <taxon>Hydrozoa</taxon>
        <taxon>Hydroidolina</taxon>
        <taxon>Anthoathecata</taxon>
        <taxon>Aplanulata</taxon>
        <taxon>Hydridae</taxon>
        <taxon>Hydra</taxon>
    </lineage>
</organism>
<dbReference type="Pfam" id="PF00078">
    <property type="entry name" value="RVT_1"/>
    <property type="match status" value="1"/>
</dbReference>
<dbReference type="PANTHER" id="PTHR33395">
    <property type="entry name" value="TRANSCRIPTASE, PUTATIVE-RELATED-RELATED"/>
    <property type="match status" value="1"/>
</dbReference>
<evidence type="ECO:0000313" key="4">
    <source>
        <dbReference type="RefSeq" id="XP_065673932.1"/>
    </source>
</evidence>
<name>A0ABM4DHH8_HYDVU</name>
<sequence length="386" mass="43736">MTKATENLRIELYTKYDAIIRTLMDRLNIAEERITKLNLELHTLKTTPSPTATGNNTAWNVVVVKGLKTTSKDQEQINIINKIALELKQRENIAKVIIIHGGPKSSSTNPSTTKAQDSKNCSHLYDVEIIKNAVNKEKDIVNKENINKFYSFINSKSKRDHSVAPLARSDSSICLDDCKETRNLNDFFGSVFITDNGVNPSLGFPSHQNSLSKVLFPYDSVVSLLQKLPAKFSKSPDGYPPIFLKSIATTIAIPHSILFEISMTTSSIPKTWKSAITCPIFKKGYTSLPTNYRPIFMICIVFKVMESIIIKTIKNYLLEKNSLSQHRFGFINCRSTWSQMRATLNEWTTTVNNKKIVAIIYTDFKKAFDSVTHPKLMFKLQYYGIK</sequence>
<dbReference type="GeneID" id="136090884"/>
<keyword evidence="1" id="KW-0175">Coiled coil</keyword>
<accession>A0ABM4DHH8</accession>
<dbReference type="Proteomes" id="UP001652625">
    <property type="component" value="Chromosome 14"/>
</dbReference>
<proteinExistence type="predicted"/>
<reference evidence="4" key="1">
    <citation type="submission" date="2025-08" db="UniProtKB">
        <authorList>
            <consortium name="RefSeq"/>
        </authorList>
    </citation>
    <scope>IDENTIFICATION</scope>
</reference>
<protein>
    <submittedName>
        <fullName evidence="4">Uncharacterized protein LOC136090884</fullName>
    </submittedName>
</protein>
<dbReference type="RefSeq" id="XP_065673932.1">
    <property type="nucleotide sequence ID" value="XM_065817860.1"/>
</dbReference>
<keyword evidence="3" id="KW-1185">Reference proteome</keyword>
<gene>
    <name evidence="4" type="primary">LOC136090884</name>
</gene>
<evidence type="ECO:0000256" key="1">
    <source>
        <dbReference type="SAM" id="Coils"/>
    </source>
</evidence>
<feature type="domain" description="Reverse transcriptase" evidence="2">
    <location>
        <begin position="282"/>
        <end position="385"/>
    </location>
</feature>
<evidence type="ECO:0000259" key="2">
    <source>
        <dbReference type="Pfam" id="PF00078"/>
    </source>
</evidence>
<evidence type="ECO:0000313" key="3">
    <source>
        <dbReference type="Proteomes" id="UP001652625"/>
    </source>
</evidence>
<dbReference type="PANTHER" id="PTHR33395:SF22">
    <property type="entry name" value="REVERSE TRANSCRIPTASE DOMAIN-CONTAINING PROTEIN"/>
    <property type="match status" value="1"/>
</dbReference>
<feature type="coiled-coil region" evidence="1">
    <location>
        <begin position="20"/>
        <end position="47"/>
    </location>
</feature>